<dbReference type="SUPFAM" id="SSF63562">
    <property type="entry name" value="RPB6/omega subunit-like"/>
    <property type="match status" value="1"/>
</dbReference>
<dbReference type="InterPro" id="IPR036161">
    <property type="entry name" value="RPB6/omega-like_sf"/>
</dbReference>
<dbReference type="GO" id="GO:0003677">
    <property type="term" value="F:DNA binding"/>
    <property type="evidence" value="ECO:0007669"/>
    <property type="project" value="UniProtKB-UniRule"/>
</dbReference>
<evidence type="ECO:0000256" key="8">
    <source>
        <dbReference type="ARBA" id="ARBA00029924"/>
    </source>
</evidence>
<evidence type="ECO:0000256" key="3">
    <source>
        <dbReference type="ARBA" id="ARBA00013725"/>
    </source>
</evidence>
<dbReference type="Gene3D" id="3.90.940.10">
    <property type="match status" value="1"/>
</dbReference>
<keyword evidence="6 10" id="KW-0548">Nucleotidyltransferase</keyword>
<keyword evidence="5 10" id="KW-0808">Transferase</keyword>
<dbReference type="InterPro" id="IPR003716">
    <property type="entry name" value="DNA-dir_RNA_pol_omega"/>
</dbReference>
<dbReference type="EMBL" id="JRNT01000009">
    <property type="protein sequence ID" value="KGF47465.1"/>
    <property type="molecule type" value="Genomic_DNA"/>
</dbReference>
<dbReference type="Pfam" id="PF01192">
    <property type="entry name" value="RNA_pol_Rpb6"/>
    <property type="match status" value="1"/>
</dbReference>
<protein>
    <recommendedName>
        <fullName evidence="3 10">DNA-directed RNA polymerase subunit omega</fullName>
        <shortName evidence="10">RNAP omega subunit</shortName>
        <ecNumber evidence="2 10">2.7.7.6</ecNumber>
    </recommendedName>
    <alternativeName>
        <fullName evidence="10">RNA polymerase omega subunit</fullName>
    </alternativeName>
    <alternativeName>
        <fullName evidence="8 10">Transcriptase subunit omega</fullName>
    </alternativeName>
</protein>
<dbReference type="AlphaFoldDB" id="A0A096AKW3"/>
<evidence type="ECO:0000256" key="4">
    <source>
        <dbReference type="ARBA" id="ARBA00022478"/>
    </source>
</evidence>
<evidence type="ECO:0000256" key="7">
    <source>
        <dbReference type="ARBA" id="ARBA00023163"/>
    </source>
</evidence>
<evidence type="ECO:0000256" key="6">
    <source>
        <dbReference type="ARBA" id="ARBA00022695"/>
    </source>
</evidence>
<dbReference type="GO" id="GO:0000428">
    <property type="term" value="C:DNA-directed RNA polymerase complex"/>
    <property type="evidence" value="ECO:0007669"/>
    <property type="project" value="UniProtKB-KW"/>
</dbReference>
<dbReference type="HAMAP" id="MF_00366">
    <property type="entry name" value="RNApol_bact_RpoZ"/>
    <property type="match status" value="1"/>
</dbReference>
<evidence type="ECO:0000256" key="10">
    <source>
        <dbReference type="HAMAP-Rule" id="MF_00366"/>
    </source>
</evidence>
<dbReference type="NCBIfam" id="TIGR00690">
    <property type="entry name" value="rpoZ"/>
    <property type="match status" value="1"/>
</dbReference>
<proteinExistence type="inferred from homology"/>
<evidence type="ECO:0000313" key="11">
    <source>
        <dbReference type="EMBL" id="KGF47465.1"/>
    </source>
</evidence>
<accession>A0A096AKW3</accession>
<comment type="catalytic activity">
    <reaction evidence="9 10">
        <text>RNA(n) + a ribonucleoside 5'-triphosphate = RNA(n+1) + diphosphate</text>
        <dbReference type="Rhea" id="RHEA:21248"/>
        <dbReference type="Rhea" id="RHEA-COMP:14527"/>
        <dbReference type="Rhea" id="RHEA-COMP:17342"/>
        <dbReference type="ChEBI" id="CHEBI:33019"/>
        <dbReference type="ChEBI" id="CHEBI:61557"/>
        <dbReference type="ChEBI" id="CHEBI:140395"/>
        <dbReference type="EC" id="2.7.7.6"/>
    </reaction>
</comment>
<evidence type="ECO:0000256" key="5">
    <source>
        <dbReference type="ARBA" id="ARBA00022679"/>
    </source>
</evidence>
<evidence type="ECO:0000256" key="1">
    <source>
        <dbReference type="ARBA" id="ARBA00006711"/>
    </source>
</evidence>
<keyword evidence="7 10" id="KW-0804">Transcription</keyword>
<gene>
    <name evidence="10" type="primary">rpoZ</name>
    <name evidence="11" type="ORF">HMPREF0872_04700</name>
</gene>
<evidence type="ECO:0000256" key="9">
    <source>
        <dbReference type="ARBA" id="ARBA00048552"/>
    </source>
</evidence>
<dbReference type="InterPro" id="IPR006110">
    <property type="entry name" value="Pol_omega/Rpo6/RPB6"/>
</dbReference>
<keyword evidence="4 10" id="KW-0240">DNA-directed RNA polymerase</keyword>
<dbReference type="Proteomes" id="UP000029628">
    <property type="component" value="Unassembled WGS sequence"/>
</dbReference>
<comment type="similarity">
    <text evidence="1 10">Belongs to the RNA polymerase subunit omega family.</text>
</comment>
<dbReference type="GO" id="GO:0006351">
    <property type="term" value="P:DNA-templated transcription"/>
    <property type="evidence" value="ECO:0007669"/>
    <property type="project" value="UniProtKB-UniRule"/>
</dbReference>
<comment type="caution">
    <text evidence="11">The sequence shown here is derived from an EMBL/GenBank/DDBJ whole genome shotgun (WGS) entry which is preliminary data.</text>
</comment>
<dbReference type="EC" id="2.7.7.6" evidence="2 10"/>
<reference evidence="11 12" key="1">
    <citation type="submission" date="2014-07" db="EMBL/GenBank/DDBJ databases">
        <authorList>
            <person name="McCorrison J."/>
            <person name="Sanka R."/>
            <person name="Torralba M."/>
            <person name="Gillis M."/>
            <person name="Haft D.H."/>
            <person name="Methe B."/>
            <person name="Sutton G."/>
            <person name="Nelson K.E."/>
        </authorList>
    </citation>
    <scope>NUCLEOTIDE SEQUENCE [LARGE SCALE GENOMIC DNA]</scope>
    <source>
        <strain evidence="11 12">DNF00314</strain>
    </source>
</reference>
<dbReference type="PANTHER" id="PTHR34476:SF1">
    <property type="entry name" value="DNA-DIRECTED RNA POLYMERASE SUBUNIT OMEGA"/>
    <property type="match status" value="1"/>
</dbReference>
<dbReference type="GO" id="GO:0003899">
    <property type="term" value="F:DNA-directed RNA polymerase activity"/>
    <property type="evidence" value="ECO:0007669"/>
    <property type="project" value="UniProtKB-UniRule"/>
</dbReference>
<dbReference type="PANTHER" id="PTHR34476">
    <property type="entry name" value="DNA-DIRECTED RNA POLYMERASE SUBUNIT OMEGA"/>
    <property type="match status" value="1"/>
</dbReference>
<sequence>MMVTPPLLKLEEEVDSKYTLVTLAAKRARELTDGDPVLVDEKGLDTDKAVSLAFHEIANKKIGFVRTKEGIK</sequence>
<keyword evidence="12" id="KW-1185">Reference proteome</keyword>
<evidence type="ECO:0000313" key="12">
    <source>
        <dbReference type="Proteomes" id="UP000029628"/>
    </source>
</evidence>
<organism evidence="11 12">
    <name type="scientific">Veillonella montpellierensis DNF00314</name>
    <dbReference type="NCBI Taxonomy" id="1401067"/>
    <lineage>
        <taxon>Bacteria</taxon>
        <taxon>Bacillati</taxon>
        <taxon>Bacillota</taxon>
        <taxon>Negativicutes</taxon>
        <taxon>Veillonellales</taxon>
        <taxon>Veillonellaceae</taxon>
        <taxon>Veillonella</taxon>
    </lineage>
</organism>
<dbReference type="eggNOG" id="COG1758">
    <property type="taxonomic scope" value="Bacteria"/>
</dbReference>
<evidence type="ECO:0000256" key="2">
    <source>
        <dbReference type="ARBA" id="ARBA00012418"/>
    </source>
</evidence>
<dbReference type="SMART" id="SM01409">
    <property type="entry name" value="RNA_pol_Rpb6"/>
    <property type="match status" value="1"/>
</dbReference>
<comment type="function">
    <text evidence="10">Promotes RNA polymerase assembly. Latches the N- and C-terminal regions of the beta' subunit thereby facilitating its interaction with the beta and alpha subunits.</text>
</comment>
<name>A0A096AKW3_9FIRM</name>
<dbReference type="RefSeq" id="WP_028257469.1">
    <property type="nucleotide sequence ID" value="NZ_JRNT01000009.1"/>
</dbReference>
<comment type="subunit">
    <text evidence="10">The RNAP catalytic core consists of 2 alpha, 1 beta, 1 beta' and 1 omega subunit. When a sigma factor is associated with the core the holoenzyme is formed, which can initiate transcription.</text>
</comment>